<gene>
    <name evidence="1" type="ORF">AVEN_85516_1</name>
</gene>
<dbReference type="AlphaFoldDB" id="A0A4Y2KDR5"/>
<accession>A0A4Y2KDR5</accession>
<evidence type="ECO:0000313" key="2">
    <source>
        <dbReference type="Proteomes" id="UP000499080"/>
    </source>
</evidence>
<dbReference type="EMBL" id="BGPR01004518">
    <property type="protein sequence ID" value="GBN00448.1"/>
    <property type="molecule type" value="Genomic_DNA"/>
</dbReference>
<name>A0A4Y2KDR5_ARAVE</name>
<comment type="caution">
    <text evidence="1">The sequence shown here is derived from an EMBL/GenBank/DDBJ whole genome shotgun (WGS) entry which is preliminary data.</text>
</comment>
<organism evidence="1 2">
    <name type="scientific">Araneus ventricosus</name>
    <name type="common">Orbweaver spider</name>
    <name type="synonym">Epeira ventricosa</name>
    <dbReference type="NCBI Taxonomy" id="182803"/>
    <lineage>
        <taxon>Eukaryota</taxon>
        <taxon>Metazoa</taxon>
        <taxon>Ecdysozoa</taxon>
        <taxon>Arthropoda</taxon>
        <taxon>Chelicerata</taxon>
        <taxon>Arachnida</taxon>
        <taxon>Araneae</taxon>
        <taxon>Araneomorphae</taxon>
        <taxon>Entelegynae</taxon>
        <taxon>Araneoidea</taxon>
        <taxon>Araneidae</taxon>
        <taxon>Araneus</taxon>
    </lineage>
</organism>
<sequence>ITDLKRKLSKVTSKSGGRAEVGTWEMLQLIVWGLSSFWLYDHLCPQFGSFVRCMNICMESHSKVDGSDADAPVCVRLLTEGDVSSTASHFLTVKLFNVEMSHKV</sequence>
<evidence type="ECO:0000313" key="1">
    <source>
        <dbReference type="EMBL" id="GBN00448.1"/>
    </source>
</evidence>
<proteinExistence type="predicted"/>
<keyword evidence="2" id="KW-1185">Reference proteome</keyword>
<dbReference type="Proteomes" id="UP000499080">
    <property type="component" value="Unassembled WGS sequence"/>
</dbReference>
<reference evidence="1 2" key="1">
    <citation type="journal article" date="2019" name="Sci. Rep.">
        <title>Orb-weaving spider Araneus ventricosus genome elucidates the spidroin gene catalogue.</title>
        <authorList>
            <person name="Kono N."/>
            <person name="Nakamura H."/>
            <person name="Ohtoshi R."/>
            <person name="Moran D.A.P."/>
            <person name="Shinohara A."/>
            <person name="Yoshida Y."/>
            <person name="Fujiwara M."/>
            <person name="Mori M."/>
            <person name="Tomita M."/>
            <person name="Arakawa K."/>
        </authorList>
    </citation>
    <scope>NUCLEOTIDE SEQUENCE [LARGE SCALE GENOMIC DNA]</scope>
</reference>
<feature type="non-terminal residue" evidence="1">
    <location>
        <position position="1"/>
    </location>
</feature>
<protein>
    <submittedName>
        <fullName evidence="1">Uncharacterized protein</fullName>
    </submittedName>
</protein>